<evidence type="ECO:0000313" key="2">
    <source>
        <dbReference type="Proteomes" id="UP001154282"/>
    </source>
</evidence>
<reference evidence="1" key="1">
    <citation type="submission" date="2022-08" db="EMBL/GenBank/DDBJ databases">
        <authorList>
            <person name="Gutierrez-Valencia J."/>
        </authorList>
    </citation>
    <scope>NUCLEOTIDE SEQUENCE</scope>
</reference>
<proteinExistence type="predicted"/>
<dbReference type="AlphaFoldDB" id="A0AAV0L656"/>
<dbReference type="EMBL" id="CAMGYJ010000006">
    <property type="protein sequence ID" value="CAI0429468.1"/>
    <property type="molecule type" value="Genomic_DNA"/>
</dbReference>
<sequence length="70" mass="7775">MKNGEWLRKPVLVDRATELGARGKYARICVEVDLTQPLISKFKIKGITYLVQYEGLDDLCSNCGSGKGVE</sequence>
<dbReference type="InterPro" id="IPR040256">
    <property type="entry name" value="At4g02000-like"/>
</dbReference>
<keyword evidence="2" id="KW-1185">Reference proteome</keyword>
<protein>
    <submittedName>
        <fullName evidence="1">Uncharacterized protein</fullName>
    </submittedName>
</protein>
<evidence type="ECO:0000313" key="1">
    <source>
        <dbReference type="EMBL" id="CAI0429468.1"/>
    </source>
</evidence>
<dbReference type="Proteomes" id="UP001154282">
    <property type="component" value="Unassembled WGS sequence"/>
</dbReference>
<accession>A0AAV0L656</accession>
<gene>
    <name evidence="1" type="ORF">LITE_LOCUS22157</name>
</gene>
<dbReference type="PANTHER" id="PTHR31286:SF99">
    <property type="entry name" value="DUF4283 DOMAIN-CONTAINING PROTEIN"/>
    <property type="match status" value="1"/>
</dbReference>
<comment type="caution">
    <text evidence="1">The sequence shown here is derived from an EMBL/GenBank/DDBJ whole genome shotgun (WGS) entry which is preliminary data.</text>
</comment>
<name>A0AAV0L656_9ROSI</name>
<dbReference type="PANTHER" id="PTHR31286">
    <property type="entry name" value="GLYCINE-RICH CELL WALL STRUCTURAL PROTEIN 1.8-LIKE"/>
    <property type="match status" value="1"/>
</dbReference>
<organism evidence="1 2">
    <name type="scientific">Linum tenue</name>
    <dbReference type="NCBI Taxonomy" id="586396"/>
    <lineage>
        <taxon>Eukaryota</taxon>
        <taxon>Viridiplantae</taxon>
        <taxon>Streptophyta</taxon>
        <taxon>Embryophyta</taxon>
        <taxon>Tracheophyta</taxon>
        <taxon>Spermatophyta</taxon>
        <taxon>Magnoliopsida</taxon>
        <taxon>eudicotyledons</taxon>
        <taxon>Gunneridae</taxon>
        <taxon>Pentapetalae</taxon>
        <taxon>rosids</taxon>
        <taxon>fabids</taxon>
        <taxon>Malpighiales</taxon>
        <taxon>Linaceae</taxon>
        <taxon>Linum</taxon>
    </lineage>
</organism>